<sequence length="934" mass="106652">MHRSNPGVAYQGVPKAYSEAAAGKAYPDCQATPCDQFEVTFQEVELWIADRVVLPVETSLIGIEHCPSVEAAESLKEGPPPENDLKMGEQLIEAHNDYQARNYFPRRGPECKETRRGQNDFHQRVDRHGRSFGERISTIHTRNPPPVKLIPGEQLPPLRRGRESSERQTGYSSPPYTKISRHHPYESSHRRPLFPQKEMHEWRPKKPTLEDQEVDSPNPAPQQLAVGTVMDQEHNDQTLLSKQQQSREQILEDINKATQLYLSCPDPTEAAARRLRVLAGDARGQVEETVATMPTTNDSIPPGLNQTQQMRVGSQEKTRVHIMEELQQVTLQYLSCADPTEAAARRLRNTTSHHGIETQREQTLPPPSESNLPVASQNDQIHQLSDQGEESEAELPPRRRRVVPARYRKTASPNPLQGASSRKRNIPGMRPSPARKNKDKHSNGSNRRAKRHRSEFLCQRRRQRDSISLYCDMMQQDGDLLSRKLSRCWKCFVSQKKTTLDLAEYYDALKINESLPFELLALPPQGKRRRQVLVRIRKGKRVTPGRRVAVTSVKMSKFPVRVVLSAFMIFGHPDAMFNSQSDQEAALNDSTKGFVREFKLLIKVIKEGPVKMYVGESKLRTLRSQLDLFDKAWCAFMNSFVLWKVKDARLLGEDKVRAVCQLEISMIQKCKITPEGDDTVLIHDRKRFRPEIQKALLSFPVLPLLSFPGITKGYTNFSLLFEIGIKHKFMVGSPCVYGVLVVEDVLIIDVEKKNKETYLEAMEEYKRTKEEEAISQKKEEDELMKLHKQEAPELLKKKEKTGNLIIKFWVSKKMGFEALTWYCKPVAEGFWEKAADAAFGSYTPCAIDSLVMLVSHFVLLGLCLYRIWIIFRYTKAQMYVLRNKWYNCVLGILACYCVVEPVLRLVLGVSLFDMDGETGLLPPFEVISNSNSNS</sequence>
<evidence type="ECO:0000256" key="6">
    <source>
        <dbReference type="SAM" id="Coils"/>
    </source>
</evidence>
<gene>
    <name evidence="10" type="ORF">F2Q68_00034922</name>
</gene>
<feature type="coiled-coil region" evidence="6">
    <location>
        <begin position="748"/>
        <end position="782"/>
    </location>
</feature>
<evidence type="ECO:0000313" key="10">
    <source>
        <dbReference type="EMBL" id="KAF2550577.1"/>
    </source>
</evidence>
<feature type="transmembrane region" description="Helical" evidence="8">
    <location>
        <begin position="885"/>
        <end position="907"/>
    </location>
</feature>
<feature type="region of interest" description="Disordered" evidence="7">
    <location>
        <begin position="132"/>
        <end position="222"/>
    </location>
</feature>
<keyword evidence="3" id="KW-0584">Phenylalanine biosynthesis</keyword>
<protein>
    <recommendedName>
        <fullName evidence="9">Prephenate dehydratase domain-containing protein</fullName>
    </recommendedName>
</protein>
<name>A0A8S9H2U8_BRACR</name>
<feature type="region of interest" description="Disordered" evidence="7">
    <location>
        <begin position="354"/>
        <end position="454"/>
    </location>
</feature>
<dbReference type="GO" id="GO:0047769">
    <property type="term" value="F:arogenate dehydratase activity"/>
    <property type="evidence" value="ECO:0007669"/>
    <property type="project" value="TreeGrafter"/>
</dbReference>
<evidence type="ECO:0000256" key="1">
    <source>
        <dbReference type="ARBA" id="ARBA00022605"/>
    </source>
</evidence>
<keyword evidence="1" id="KW-0028">Amino-acid biosynthesis</keyword>
<dbReference type="Pfam" id="PF00800">
    <property type="entry name" value="PDT"/>
    <property type="match status" value="1"/>
</dbReference>
<accession>A0A8S9H2U8</accession>
<comment type="pathway">
    <text evidence="5">Amino-acid biosynthesis.</text>
</comment>
<keyword evidence="8" id="KW-0472">Membrane</keyword>
<organism evidence="10 11">
    <name type="scientific">Brassica cretica</name>
    <name type="common">Mustard</name>
    <dbReference type="NCBI Taxonomy" id="69181"/>
    <lineage>
        <taxon>Eukaryota</taxon>
        <taxon>Viridiplantae</taxon>
        <taxon>Streptophyta</taxon>
        <taxon>Embryophyta</taxon>
        <taxon>Tracheophyta</taxon>
        <taxon>Spermatophyta</taxon>
        <taxon>Magnoliopsida</taxon>
        <taxon>eudicotyledons</taxon>
        <taxon>Gunneridae</taxon>
        <taxon>Pentapetalae</taxon>
        <taxon>rosids</taxon>
        <taxon>malvids</taxon>
        <taxon>Brassicales</taxon>
        <taxon>Brassicaceae</taxon>
        <taxon>Brassiceae</taxon>
        <taxon>Brassica</taxon>
    </lineage>
</organism>
<feature type="domain" description="Prephenate dehydratase" evidence="9">
    <location>
        <begin position="8"/>
        <end position="62"/>
    </location>
</feature>
<evidence type="ECO:0000256" key="4">
    <source>
        <dbReference type="ARBA" id="ARBA00023239"/>
    </source>
</evidence>
<evidence type="ECO:0000256" key="3">
    <source>
        <dbReference type="ARBA" id="ARBA00023222"/>
    </source>
</evidence>
<dbReference type="GO" id="GO:0009094">
    <property type="term" value="P:L-phenylalanine biosynthetic process"/>
    <property type="evidence" value="ECO:0007669"/>
    <property type="project" value="UniProtKB-KW"/>
</dbReference>
<evidence type="ECO:0000259" key="9">
    <source>
        <dbReference type="Pfam" id="PF00800"/>
    </source>
</evidence>
<evidence type="ECO:0000256" key="5">
    <source>
        <dbReference type="ARBA" id="ARBA00029440"/>
    </source>
</evidence>
<keyword evidence="6" id="KW-0175">Coiled coil</keyword>
<keyword evidence="8" id="KW-0812">Transmembrane</keyword>
<evidence type="ECO:0000256" key="7">
    <source>
        <dbReference type="SAM" id="MobiDB-lite"/>
    </source>
</evidence>
<reference evidence="10" key="1">
    <citation type="submission" date="2019-12" db="EMBL/GenBank/DDBJ databases">
        <title>Genome sequencing and annotation of Brassica cretica.</title>
        <authorList>
            <person name="Studholme D.J."/>
            <person name="Sarris P.F."/>
        </authorList>
    </citation>
    <scope>NUCLEOTIDE SEQUENCE</scope>
    <source>
        <strain evidence="10">PFS-001/15</strain>
        <tissue evidence="10">Leaf</tissue>
    </source>
</reference>
<keyword evidence="8" id="KW-1133">Transmembrane helix</keyword>
<dbReference type="GO" id="GO:0004664">
    <property type="term" value="F:prephenate dehydratase activity"/>
    <property type="evidence" value="ECO:0007669"/>
    <property type="project" value="InterPro"/>
</dbReference>
<dbReference type="PANTHER" id="PTHR21022">
    <property type="entry name" value="PREPHENATE DEHYDRATASE P PROTEIN"/>
    <property type="match status" value="1"/>
</dbReference>
<dbReference type="Gene3D" id="3.40.190.10">
    <property type="entry name" value="Periplasmic binding protein-like II"/>
    <property type="match status" value="1"/>
</dbReference>
<feature type="compositionally biased region" description="Polar residues" evidence="7">
    <location>
        <begin position="369"/>
        <end position="386"/>
    </location>
</feature>
<comment type="caution">
    <text evidence="10">The sequence shown here is derived from an EMBL/GenBank/DDBJ whole genome shotgun (WGS) entry which is preliminary data.</text>
</comment>
<evidence type="ECO:0000256" key="2">
    <source>
        <dbReference type="ARBA" id="ARBA00023141"/>
    </source>
</evidence>
<dbReference type="PANTHER" id="PTHR21022:SF19">
    <property type="entry name" value="PREPHENATE DEHYDRATASE-RELATED"/>
    <property type="match status" value="1"/>
</dbReference>
<dbReference type="GO" id="GO:0009507">
    <property type="term" value="C:chloroplast"/>
    <property type="evidence" value="ECO:0007669"/>
    <property type="project" value="TreeGrafter"/>
</dbReference>
<keyword evidence="2" id="KW-0057">Aromatic amino acid biosynthesis</keyword>
<evidence type="ECO:0000256" key="8">
    <source>
        <dbReference type="SAM" id="Phobius"/>
    </source>
</evidence>
<dbReference type="AlphaFoldDB" id="A0A8S9H2U8"/>
<dbReference type="EMBL" id="QGKW02001988">
    <property type="protein sequence ID" value="KAF2550577.1"/>
    <property type="molecule type" value="Genomic_DNA"/>
</dbReference>
<feature type="compositionally biased region" description="Basic and acidic residues" evidence="7">
    <location>
        <begin position="197"/>
        <end position="209"/>
    </location>
</feature>
<keyword evidence="4" id="KW-0456">Lyase</keyword>
<dbReference type="InterPro" id="IPR001086">
    <property type="entry name" value="Preph_deHydtase"/>
</dbReference>
<feature type="transmembrane region" description="Helical" evidence="8">
    <location>
        <begin position="850"/>
        <end position="873"/>
    </location>
</feature>
<feature type="compositionally biased region" description="Polar residues" evidence="7">
    <location>
        <begin position="411"/>
        <end position="420"/>
    </location>
</feature>
<proteinExistence type="predicted"/>
<evidence type="ECO:0000313" key="11">
    <source>
        <dbReference type="Proteomes" id="UP000712281"/>
    </source>
</evidence>
<dbReference type="SUPFAM" id="SSF53850">
    <property type="entry name" value="Periplasmic binding protein-like II"/>
    <property type="match status" value="1"/>
</dbReference>
<feature type="compositionally biased region" description="Basic residues" evidence="7">
    <location>
        <begin position="398"/>
        <end position="409"/>
    </location>
</feature>
<dbReference type="Proteomes" id="UP000712281">
    <property type="component" value="Unassembled WGS sequence"/>
</dbReference>